<protein>
    <submittedName>
        <fullName evidence="2">DsrE family protein</fullName>
    </submittedName>
</protein>
<evidence type="ECO:0000313" key="3">
    <source>
        <dbReference type="Proteomes" id="UP001169066"/>
    </source>
</evidence>
<dbReference type="Gene3D" id="3.40.1260.10">
    <property type="entry name" value="DsrEFH-like"/>
    <property type="match status" value="1"/>
</dbReference>
<name>A0ABT7QSV4_9BACT</name>
<reference evidence="2" key="1">
    <citation type="submission" date="2023-01" db="EMBL/GenBank/DDBJ databases">
        <title>Sulfurovum sp. XTW-4 genome assembly.</title>
        <authorList>
            <person name="Wang J."/>
        </authorList>
    </citation>
    <scope>NUCLEOTIDE SEQUENCE</scope>
    <source>
        <strain evidence="2">XTW-4</strain>
    </source>
</reference>
<dbReference type="InterPro" id="IPR003787">
    <property type="entry name" value="Sulphur_relay_DsrE/F-like"/>
</dbReference>
<dbReference type="PANTHER" id="PTHR37691">
    <property type="entry name" value="BLR3518 PROTEIN"/>
    <property type="match status" value="1"/>
</dbReference>
<sequence>MKKILLSLLFTLGILYAQEAPAKVVYDLTTKDLKNFELRILSAVVSNKAHYESTLRELDVSVVIHGGAYKFFLKEPAASKFKDDKALLSSYQTLGKRIQTLADTYEVEFLVCGVGLRKHGLEKKDVYDFVKVIPNASIGLIDKQNEGYAYVPIRD</sequence>
<dbReference type="EMBL" id="JAQIBC010000005">
    <property type="protein sequence ID" value="MDM5264163.1"/>
    <property type="molecule type" value="Genomic_DNA"/>
</dbReference>
<dbReference type="RefSeq" id="WP_289402092.1">
    <property type="nucleotide sequence ID" value="NZ_JAQIBC010000005.1"/>
</dbReference>
<feature type="signal peptide" evidence="1">
    <location>
        <begin position="1"/>
        <end position="22"/>
    </location>
</feature>
<dbReference type="Pfam" id="PF02635">
    <property type="entry name" value="DsrE"/>
    <property type="match status" value="1"/>
</dbReference>
<evidence type="ECO:0000256" key="1">
    <source>
        <dbReference type="SAM" id="SignalP"/>
    </source>
</evidence>
<dbReference type="InterPro" id="IPR027396">
    <property type="entry name" value="DsrEFH-like"/>
</dbReference>
<comment type="caution">
    <text evidence="2">The sequence shown here is derived from an EMBL/GenBank/DDBJ whole genome shotgun (WGS) entry which is preliminary data.</text>
</comment>
<gene>
    <name evidence="2" type="ORF">PF327_08155</name>
</gene>
<evidence type="ECO:0000313" key="2">
    <source>
        <dbReference type="EMBL" id="MDM5264163.1"/>
    </source>
</evidence>
<feature type="chain" id="PRO_5045605100" evidence="1">
    <location>
        <begin position="23"/>
        <end position="155"/>
    </location>
</feature>
<keyword evidence="3" id="KW-1185">Reference proteome</keyword>
<keyword evidence="1" id="KW-0732">Signal</keyword>
<dbReference type="Proteomes" id="UP001169066">
    <property type="component" value="Unassembled WGS sequence"/>
</dbReference>
<proteinExistence type="predicted"/>
<dbReference type="SUPFAM" id="SSF75169">
    <property type="entry name" value="DsrEFH-like"/>
    <property type="match status" value="1"/>
</dbReference>
<organism evidence="2 3">
    <name type="scientific">Sulfurovum xiamenensis</name>
    <dbReference type="NCBI Taxonomy" id="3019066"/>
    <lineage>
        <taxon>Bacteria</taxon>
        <taxon>Pseudomonadati</taxon>
        <taxon>Campylobacterota</taxon>
        <taxon>Epsilonproteobacteria</taxon>
        <taxon>Campylobacterales</taxon>
        <taxon>Sulfurovaceae</taxon>
        <taxon>Sulfurovum</taxon>
    </lineage>
</organism>
<accession>A0ABT7QSV4</accession>
<dbReference type="PANTHER" id="PTHR37691:SF1">
    <property type="entry name" value="BLR3518 PROTEIN"/>
    <property type="match status" value="1"/>
</dbReference>